<dbReference type="SUPFAM" id="SSF57716">
    <property type="entry name" value="Glucocorticoid receptor-like (DNA-binding domain)"/>
    <property type="match status" value="2"/>
</dbReference>
<feature type="compositionally biased region" description="Polar residues" evidence="7">
    <location>
        <begin position="625"/>
        <end position="642"/>
    </location>
</feature>
<dbReference type="PANTHER" id="PTHR24211:SF20">
    <property type="entry name" value="PROTEIN ESPINAS-RELATED"/>
    <property type="match status" value="1"/>
</dbReference>
<dbReference type="InParanoid" id="A0A7M7JGK2"/>
<dbReference type="InterPro" id="IPR033726">
    <property type="entry name" value="LIM2_prickle"/>
</dbReference>
<feature type="region of interest" description="Disordered" evidence="7">
    <location>
        <begin position="1247"/>
        <end position="1445"/>
    </location>
</feature>
<feature type="region of interest" description="Disordered" evidence="7">
    <location>
        <begin position="611"/>
        <end position="649"/>
    </location>
</feature>
<feature type="compositionally biased region" description="Low complexity" evidence="7">
    <location>
        <begin position="741"/>
        <end position="770"/>
    </location>
</feature>
<dbReference type="InterPro" id="IPR047120">
    <property type="entry name" value="Pk/Esn/Tes"/>
</dbReference>
<dbReference type="FunFam" id="2.10.110.10:FF:000035">
    <property type="entry name" value="prickle-like protein 2 isoform X1"/>
    <property type="match status" value="1"/>
</dbReference>
<dbReference type="CDD" id="cd09827">
    <property type="entry name" value="PET_Prickle"/>
    <property type="match status" value="1"/>
</dbReference>
<dbReference type="GeneID" id="111246448"/>
<comment type="similarity">
    <text evidence="1">Belongs to the prickle / espinas / testin family.</text>
</comment>
<dbReference type="Pfam" id="PF00412">
    <property type="entry name" value="LIM"/>
    <property type="match status" value="3"/>
</dbReference>
<sequence length="1477" mass="163515">MSPRFYQNSCPYTGTDGPKGLALRLVRDSQVEKVTVYRCRWRSSLVRQLNIGAYCRLLVEMIDGFVVAEWTRNEIQRTVSLLSVNCRDEKQAGAKTISKRVLIAFVKCLPRLQLRYSRCCRCYELYSLWTRLSKVRRAMDGPCLKCNEGICLGYQPHFWRLSFMLLMKYMAASIIDWQSYYSYIIEYGSTTWRERGGERLALRAVNRCTNFIRSGNRDYRTNGKVCRNCRCPREDHQQSGSTANMAEVERLMLPAPPQHMMTSPTSSGSTAAVGASGASGTATASAGGAVSNSSQQATTGGQNGHGPQQAPSPEMGSGHRQSDDDSGCALEEYTWVPQGLKPEQVHLYFSSLPEDKIPYVNSVGEKYRMKQLIQQLPAHDSDVRHCTSLSEEECRELRQFSAQRKRDSLGRGTVRQLPVSPHLQIVCACCNDYIIGGDMAVFASRSGPNIGWHPACFQCSICKELLVDLIYYMKDGALYCGRHHAESLKPRCSACDEIIFADECTEAEGLTWHMSHFCCYECDQQLGGQRYIMRDNRPFCLACFDAIFAEFCDTCGGPVGVDQGQMSLDGQHWHATEQCFRCSCCKMSLLGRPFLPKKGLIYCSHECSRSNSNSRAHRSNSVRNFASQNSSTENGPTGSSALSPKDAVSGMHTPTGLFVPGISNVPETVRKVTPGSFSPLANSSSDNVHSQRMLERNYSPSIMSNHSEPLRNFGASFSPNTSSEKSFNASQQIALIDPRGQQHQQQQILQQHQAQQQQQHQMLVQQTVAQPQRPGPPPYNVAAYNSNGLPPPISRLQSQLRGCQGNIEYTPQHKTTHTAPNVLSPMARQSPNGINGRHEMALPNAGKNSPSNCTQAQRILGDVSSGSVSPAARNSPAQGRRDIQKPQQPTVAGLQHSGSSQGGPMRSLSPTLPRREGSPGLGRRSLTDLSSNSLPRTTSRSGPSSLIDTPTKYKQVYSHQGVEGSPQRKHMADFSLAEVNFGAKQKTKLTREGSLNEHYANLQRSGSVNALPEVEYSNTLLRRRPSEHFHGSTLPRNFSSGHIQMTQAAHCDNLESNLYSNYPASQDLYTNGPGQMHNGHVQHLNQSQEIYSNPQDFQHVADQTYDNVPSVRSIVYKNGRQEEAMNERDMAVTSAQAMTPSTRRREPLDMSDLCLKDLLAGSDQVFVEVVQEIQNGPSVHRTSLQAASAGPGSVRQNFSLPLMNPHRPSVQPPEALELESPITPQQLPSPPILKSIGPPNGILQRQVKTRAEVHTEDRVHPSDERRSMRRESKSKVRFDPSLGHANSDEEQKSASRNTTRRHRRRHRRRSSSSESEGECENRAEKKSTMSSSSSSSLSSSSARKHGSGGGGSGGGEHASRHRSRSEDRCDGESSRERKTRKSLRSSSHGSRSRSGSSSHKSRSSSKSRRDRDDSSCSTCESTESTSSTEDEAEIYRLPERREYGGVRINYVQSSTLAAARQKAVASQRAQNKNCLVQ</sequence>
<evidence type="ECO:0000259" key="9">
    <source>
        <dbReference type="PROSITE" id="PS51303"/>
    </source>
</evidence>
<dbReference type="PROSITE" id="PS00478">
    <property type="entry name" value="LIM_DOMAIN_1"/>
    <property type="match status" value="1"/>
</dbReference>
<dbReference type="PROSITE" id="PS50023">
    <property type="entry name" value="LIM_DOMAIN_2"/>
    <property type="match status" value="2"/>
</dbReference>
<dbReference type="CDD" id="cd09420">
    <property type="entry name" value="LIM3_Prickle"/>
    <property type="match status" value="1"/>
</dbReference>
<feature type="compositionally biased region" description="Low complexity" evidence="7">
    <location>
        <begin position="1415"/>
        <end position="1427"/>
    </location>
</feature>
<dbReference type="Pfam" id="PF06297">
    <property type="entry name" value="PET"/>
    <property type="match status" value="1"/>
</dbReference>
<keyword evidence="4 6" id="KW-0862">Zinc</keyword>
<dbReference type="CDD" id="cd09418">
    <property type="entry name" value="LIM2_Prickle"/>
    <property type="match status" value="1"/>
</dbReference>
<feature type="domain" description="PET" evidence="9">
    <location>
        <begin position="314"/>
        <end position="422"/>
    </location>
</feature>
<dbReference type="InterPro" id="IPR033727">
    <property type="entry name" value="LIM3_prickle"/>
</dbReference>
<dbReference type="InterPro" id="IPR033723">
    <property type="entry name" value="PET_prickle"/>
</dbReference>
<feature type="compositionally biased region" description="Basic and acidic residues" evidence="7">
    <location>
        <begin position="1249"/>
        <end position="1278"/>
    </location>
</feature>
<keyword evidence="11" id="KW-1185">Reference proteome</keyword>
<feature type="compositionally biased region" description="Basic and acidic residues" evidence="7">
    <location>
        <begin position="1364"/>
        <end position="1376"/>
    </location>
</feature>
<dbReference type="EnsemblMetazoa" id="XM_022796040">
    <property type="protein sequence ID" value="XP_022651775"/>
    <property type="gene ID" value="LOC111246448"/>
</dbReference>
<feature type="region of interest" description="Disordered" evidence="7">
    <location>
        <begin position="256"/>
        <end position="326"/>
    </location>
</feature>
<dbReference type="OrthoDB" id="10069167at2759"/>
<feature type="domain" description="LIM zinc-binding" evidence="8">
    <location>
        <begin position="425"/>
        <end position="489"/>
    </location>
</feature>
<feature type="region of interest" description="Disordered" evidence="7">
    <location>
        <begin position="1186"/>
        <end position="1214"/>
    </location>
</feature>
<protein>
    <submittedName>
        <fullName evidence="10">Uncharacterized protein</fullName>
    </submittedName>
</protein>
<feature type="compositionally biased region" description="Gly residues" evidence="7">
    <location>
        <begin position="1347"/>
        <end position="1356"/>
    </location>
</feature>
<dbReference type="KEGG" id="vde:111246448"/>
<dbReference type="GO" id="GO:0008270">
    <property type="term" value="F:zinc ion binding"/>
    <property type="evidence" value="ECO:0007669"/>
    <property type="project" value="InterPro"/>
</dbReference>
<keyword evidence="2 6" id="KW-0479">Metal-binding</keyword>
<feature type="compositionally biased region" description="Polar residues" evidence="7">
    <location>
        <begin position="295"/>
        <end position="311"/>
    </location>
</feature>
<name>A0A7M7JGK2_VARDE</name>
<dbReference type="PROSITE" id="PS51303">
    <property type="entry name" value="PET"/>
    <property type="match status" value="1"/>
</dbReference>
<feature type="region of interest" description="Disordered" evidence="7">
    <location>
        <begin position="738"/>
        <end position="781"/>
    </location>
</feature>
<feature type="compositionally biased region" description="Polar residues" evidence="7">
    <location>
        <begin position="846"/>
        <end position="857"/>
    </location>
</feature>
<feature type="region of interest" description="Disordered" evidence="7">
    <location>
        <begin position="1125"/>
        <end position="1145"/>
    </location>
</feature>
<evidence type="ECO:0000313" key="11">
    <source>
        <dbReference type="Proteomes" id="UP000594260"/>
    </source>
</evidence>
<feature type="compositionally biased region" description="Basic residues" evidence="7">
    <location>
        <begin position="1298"/>
        <end position="1310"/>
    </location>
</feature>
<evidence type="ECO:0000259" key="8">
    <source>
        <dbReference type="PROSITE" id="PS50023"/>
    </source>
</evidence>
<accession>A0A7M7JGK2</accession>
<feature type="compositionally biased region" description="Polar residues" evidence="7">
    <location>
        <begin position="811"/>
        <end position="833"/>
    </location>
</feature>
<keyword evidence="5 6" id="KW-0440">LIM domain</keyword>
<evidence type="ECO:0000256" key="4">
    <source>
        <dbReference type="ARBA" id="ARBA00022833"/>
    </source>
</evidence>
<dbReference type="CDD" id="cd09415">
    <property type="entry name" value="LIM1_Prickle"/>
    <property type="match status" value="1"/>
</dbReference>
<proteinExistence type="inferred from homology"/>
<dbReference type="InterPro" id="IPR033725">
    <property type="entry name" value="LIM1_prickle"/>
</dbReference>
<feature type="compositionally biased region" description="Low complexity" evidence="7">
    <location>
        <begin position="262"/>
        <end position="294"/>
    </location>
</feature>
<dbReference type="InterPro" id="IPR001781">
    <property type="entry name" value="Znf_LIM"/>
</dbReference>
<dbReference type="PANTHER" id="PTHR24211">
    <property type="entry name" value="LIM DOMAIN-CONTAINING PROTEIN"/>
    <property type="match status" value="1"/>
</dbReference>
<dbReference type="Proteomes" id="UP000594260">
    <property type="component" value="Unplaced"/>
</dbReference>
<dbReference type="FunFam" id="2.10.110.10:FF:000005">
    <property type="entry name" value="Testin isoform 1"/>
    <property type="match status" value="1"/>
</dbReference>
<dbReference type="RefSeq" id="XP_022651775.1">
    <property type="nucleotide sequence ID" value="XM_022796040.1"/>
</dbReference>
<evidence type="ECO:0000313" key="10">
    <source>
        <dbReference type="EnsemblMetazoa" id="XP_022651775"/>
    </source>
</evidence>
<feature type="compositionally biased region" description="Low complexity" evidence="7">
    <location>
        <begin position="1328"/>
        <end position="1341"/>
    </location>
</feature>
<evidence type="ECO:0000256" key="7">
    <source>
        <dbReference type="SAM" id="MobiDB-lite"/>
    </source>
</evidence>
<feature type="region of interest" description="Disordered" evidence="7">
    <location>
        <begin position="1221"/>
        <end position="1240"/>
    </location>
</feature>
<feature type="compositionally biased region" description="Basic and acidic residues" evidence="7">
    <location>
        <begin position="1433"/>
        <end position="1444"/>
    </location>
</feature>
<feature type="compositionally biased region" description="Low complexity" evidence="7">
    <location>
        <begin position="1384"/>
        <end position="1398"/>
    </location>
</feature>
<dbReference type="InterPro" id="IPR010442">
    <property type="entry name" value="PET_domain"/>
</dbReference>
<evidence type="ECO:0000256" key="3">
    <source>
        <dbReference type="ARBA" id="ARBA00022737"/>
    </source>
</evidence>
<feature type="domain" description="LIM zinc-binding" evidence="8">
    <location>
        <begin position="490"/>
        <end position="550"/>
    </location>
</feature>
<feature type="compositionally biased region" description="Polar residues" evidence="7">
    <location>
        <begin position="927"/>
        <end position="948"/>
    </location>
</feature>
<evidence type="ECO:0000256" key="5">
    <source>
        <dbReference type="ARBA" id="ARBA00023038"/>
    </source>
</evidence>
<reference evidence="10" key="1">
    <citation type="submission" date="2021-01" db="UniProtKB">
        <authorList>
            <consortium name="EnsemblMetazoa"/>
        </authorList>
    </citation>
    <scope>IDENTIFICATION</scope>
</reference>
<dbReference type="Gene3D" id="2.10.110.10">
    <property type="entry name" value="Cysteine Rich Protein"/>
    <property type="match status" value="3"/>
</dbReference>
<evidence type="ECO:0000256" key="1">
    <source>
        <dbReference type="ARBA" id="ARBA00008268"/>
    </source>
</evidence>
<dbReference type="SMART" id="SM00132">
    <property type="entry name" value="LIM"/>
    <property type="match status" value="3"/>
</dbReference>
<evidence type="ECO:0000256" key="2">
    <source>
        <dbReference type="ARBA" id="ARBA00022723"/>
    </source>
</evidence>
<feature type="region of interest" description="Disordered" evidence="7">
    <location>
        <begin position="811"/>
        <end position="952"/>
    </location>
</feature>
<organism evidence="10 11">
    <name type="scientific">Varroa destructor</name>
    <name type="common">Honeybee mite</name>
    <dbReference type="NCBI Taxonomy" id="109461"/>
    <lineage>
        <taxon>Eukaryota</taxon>
        <taxon>Metazoa</taxon>
        <taxon>Ecdysozoa</taxon>
        <taxon>Arthropoda</taxon>
        <taxon>Chelicerata</taxon>
        <taxon>Arachnida</taxon>
        <taxon>Acari</taxon>
        <taxon>Parasitiformes</taxon>
        <taxon>Mesostigmata</taxon>
        <taxon>Gamasina</taxon>
        <taxon>Dermanyssoidea</taxon>
        <taxon>Varroidae</taxon>
        <taxon>Varroa</taxon>
    </lineage>
</organism>
<evidence type="ECO:0000256" key="6">
    <source>
        <dbReference type="PROSITE-ProRule" id="PRU00125"/>
    </source>
</evidence>
<keyword evidence="3" id="KW-0677">Repeat</keyword>